<feature type="region of interest" description="Disordered" evidence="2">
    <location>
        <begin position="272"/>
        <end position="296"/>
    </location>
</feature>
<organism evidence="5 6">
    <name type="scientific">Nadsonia fulvescens var. elongata DSM 6958</name>
    <dbReference type="NCBI Taxonomy" id="857566"/>
    <lineage>
        <taxon>Eukaryota</taxon>
        <taxon>Fungi</taxon>
        <taxon>Dikarya</taxon>
        <taxon>Ascomycota</taxon>
        <taxon>Saccharomycotina</taxon>
        <taxon>Dipodascomycetes</taxon>
        <taxon>Dipodascales</taxon>
        <taxon>Dipodascales incertae sedis</taxon>
        <taxon>Nadsonia</taxon>
    </lineage>
</organism>
<dbReference type="Gene3D" id="3.30.40.10">
    <property type="entry name" value="Zinc/RING finger domain, C3HC4 (zinc finger)"/>
    <property type="match status" value="1"/>
</dbReference>
<dbReference type="PANTHER" id="PTHR22765:SF416">
    <property type="entry name" value="E3 UBIQUITIN-PROTEIN LIGASE GODZILLA"/>
    <property type="match status" value="1"/>
</dbReference>
<dbReference type="OrthoDB" id="8062037at2759"/>
<dbReference type="GO" id="GO:0006511">
    <property type="term" value="P:ubiquitin-dependent protein catabolic process"/>
    <property type="evidence" value="ECO:0007669"/>
    <property type="project" value="TreeGrafter"/>
</dbReference>
<dbReference type="GO" id="GO:0008270">
    <property type="term" value="F:zinc ion binding"/>
    <property type="evidence" value="ECO:0007669"/>
    <property type="project" value="UniProtKB-KW"/>
</dbReference>
<dbReference type="Proteomes" id="UP000095009">
    <property type="component" value="Unassembled WGS sequence"/>
</dbReference>
<evidence type="ECO:0000256" key="1">
    <source>
        <dbReference type="PROSITE-ProRule" id="PRU00175"/>
    </source>
</evidence>
<keyword evidence="3" id="KW-1133">Transmembrane helix</keyword>
<dbReference type="GO" id="GO:0005737">
    <property type="term" value="C:cytoplasm"/>
    <property type="evidence" value="ECO:0007669"/>
    <property type="project" value="TreeGrafter"/>
</dbReference>
<gene>
    <name evidence="5" type="ORF">NADFUDRAFT_46777</name>
</gene>
<evidence type="ECO:0000256" key="2">
    <source>
        <dbReference type="SAM" id="MobiDB-lite"/>
    </source>
</evidence>
<dbReference type="SUPFAM" id="SSF57850">
    <property type="entry name" value="RING/U-box"/>
    <property type="match status" value="1"/>
</dbReference>
<keyword evidence="1" id="KW-0863">Zinc-finger</keyword>
<dbReference type="InterPro" id="IPR051826">
    <property type="entry name" value="E3_ubiquitin-ligase_domain"/>
</dbReference>
<evidence type="ECO:0000313" key="5">
    <source>
        <dbReference type="EMBL" id="ODQ64972.1"/>
    </source>
</evidence>
<dbReference type="PROSITE" id="PS50089">
    <property type="entry name" value="ZF_RING_2"/>
    <property type="match status" value="1"/>
</dbReference>
<dbReference type="EMBL" id="KV454410">
    <property type="protein sequence ID" value="ODQ64972.1"/>
    <property type="molecule type" value="Genomic_DNA"/>
</dbReference>
<feature type="compositionally biased region" description="Polar residues" evidence="2">
    <location>
        <begin position="443"/>
        <end position="460"/>
    </location>
</feature>
<dbReference type="CDD" id="cd16454">
    <property type="entry name" value="RING-H2_PA-TM-RING"/>
    <property type="match status" value="1"/>
</dbReference>
<feature type="region of interest" description="Disordered" evidence="2">
    <location>
        <begin position="380"/>
        <end position="400"/>
    </location>
</feature>
<keyword evidence="1" id="KW-0862">Zinc</keyword>
<dbReference type="STRING" id="857566.A0A1E3PJ75"/>
<feature type="transmembrane region" description="Helical" evidence="3">
    <location>
        <begin position="175"/>
        <end position="202"/>
    </location>
</feature>
<keyword evidence="3" id="KW-0472">Membrane</keyword>
<dbReference type="InterPro" id="IPR001841">
    <property type="entry name" value="Znf_RING"/>
</dbReference>
<evidence type="ECO:0000259" key="4">
    <source>
        <dbReference type="PROSITE" id="PS50089"/>
    </source>
</evidence>
<dbReference type="SMART" id="SM00184">
    <property type="entry name" value="RING"/>
    <property type="match status" value="1"/>
</dbReference>
<keyword evidence="3" id="KW-0812">Transmembrane</keyword>
<dbReference type="InterPro" id="IPR013083">
    <property type="entry name" value="Znf_RING/FYVE/PHD"/>
</dbReference>
<evidence type="ECO:0000313" key="6">
    <source>
        <dbReference type="Proteomes" id="UP000095009"/>
    </source>
</evidence>
<name>A0A1E3PJ75_9ASCO</name>
<dbReference type="GO" id="GO:0061630">
    <property type="term" value="F:ubiquitin protein ligase activity"/>
    <property type="evidence" value="ECO:0007669"/>
    <property type="project" value="TreeGrafter"/>
</dbReference>
<dbReference type="Pfam" id="PF13639">
    <property type="entry name" value="zf-RING_2"/>
    <property type="match status" value="1"/>
</dbReference>
<dbReference type="PANTHER" id="PTHR22765">
    <property type="entry name" value="RING FINGER AND PROTEASE ASSOCIATED DOMAIN-CONTAINING"/>
    <property type="match status" value="1"/>
</dbReference>
<accession>A0A1E3PJ75</accession>
<reference evidence="5 6" key="1">
    <citation type="journal article" date="2016" name="Proc. Natl. Acad. Sci. U.S.A.">
        <title>Comparative genomics of biotechnologically important yeasts.</title>
        <authorList>
            <person name="Riley R."/>
            <person name="Haridas S."/>
            <person name="Wolfe K.H."/>
            <person name="Lopes M.R."/>
            <person name="Hittinger C.T."/>
            <person name="Goeker M."/>
            <person name="Salamov A.A."/>
            <person name="Wisecaver J.H."/>
            <person name="Long T.M."/>
            <person name="Calvey C.H."/>
            <person name="Aerts A.L."/>
            <person name="Barry K.W."/>
            <person name="Choi C."/>
            <person name="Clum A."/>
            <person name="Coughlan A.Y."/>
            <person name="Deshpande S."/>
            <person name="Douglass A.P."/>
            <person name="Hanson S.J."/>
            <person name="Klenk H.-P."/>
            <person name="LaButti K.M."/>
            <person name="Lapidus A."/>
            <person name="Lindquist E.A."/>
            <person name="Lipzen A.M."/>
            <person name="Meier-Kolthoff J.P."/>
            <person name="Ohm R.A."/>
            <person name="Otillar R.P."/>
            <person name="Pangilinan J.L."/>
            <person name="Peng Y."/>
            <person name="Rokas A."/>
            <person name="Rosa C.A."/>
            <person name="Scheuner C."/>
            <person name="Sibirny A.A."/>
            <person name="Slot J.C."/>
            <person name="Stielow J.B."/>
            <person name="Sun H."/>
            <person name="Kurtzman C.P."/>
            <person name="Blackwell M."/>
            <person name="Grigoriev I.V."/>
            <person name="Jeffries T.W."/>
        </authorList>
    </citation>
    <scope>NUCLEOTIDE SEQUENCE [LARGE SCALE GENOMIC DNA]</scope>
    <source>
        <strain evidence="5 6">DSM 6958</strain>
    </source>
</reference>
<evidence type="ECO:0000256" key="3">
    <source>
        <dbReference type="SAM" id="Phobius"/>
    </source>
</evidence>
<keyword evidence="6" id="KW-1185">Reference proteome</keyword>
<sequence length="526" mass="58523">MSFSLYNFVNGMVLQTSERGLISIESSMSLFVSGLDGNGVAMFGSVYVPELASEDEICNMHTNLPNNLTRINDLKGSEYPIALVPYLNSTCGDLYFRQVARDGGTAALVYSPDGLSPMAWVDESLNLSTNYGYSAFIINSSAAGSIMDYMTNNQDSSYRVAGTIESHQTGNLSSIWTYVLAILAGLLALLVFISLCMHLIFFNKRRDLRRRLQRGEVDPASLGMKQLTVPVELINKLPIRLYRFGASNFPHPRDRDVPLSIPKTPPKPWFKSFNNGPSPANNSLTSGTEMQNMNHHGSQANSFGGYSQTNCAICLDDYVEHVTLVRELPCLHIYHSECIDPFLLTRSALCPLCKTSVLPKGYLPPDLVITNSTLRQERRLRRANGISNSPTTSTAESSDIQDRTGFRTNHFIGIVRRTFPWNQTRRGLSDSSFTHLQERDQNHGTSGTSHNISSPNTLTDAENSFDHDNEPIITHNQSVLDPQTRHDMGHGPDSVNLAGVPAPSPDDYEQRQSKWRKLFSKIFPTF</sequence>
<keyword evidence="1" id="KW-0479">Metal-binding</keyword>
<feature type="compositionally biased region" description="Polar residues" evidence="2">
    <location>
        <begin position="385"/>
        <end position="398"/>
    </location>
</feature>
<dbReference type="AlphaFoldDB" id="A0A1E3PJ75"/>
<feature type="domain" description="RING-type" evidence="4">
    <location>
        <begin position="311"/>
        <end position="354"/>
    </location>
</feature>
<feature type="region of interest" description="Disordered" evidence="2">
    <location>
        <begin position="438"/>
        <end position="460"/>
    </location>
</feature>
<protein>
    <recommendedName>
        <fullName evidence="4">RING-type domain-containing protein</fullName>
    </recommendedName>
</protein>
<proteinExistence type="predicted"/>